<reference evidence="1" key="1">
    <citation type="submission" date="2020-03" db="EMBL/GenBank/DDBJ databases">
        <title>The deep terrestrial virosphere.</title>
        <authorList>
            <person name="Holmfeldt K."/>
            <person name="Nilsson E."/>
            <person name="Simone D."/>
            <person name="Lopez-Fernandez M."/>
            <person name="Wu X."/>
            <person name="de Brujin I."/>
            <person name="Lundin D."/>
            <person name="Andersson A."/>
            <person name="Bertilsson S."/>
            <person name="Dopson M."/>
        </authorList>
    </citation>
    <scope>NUCLEOTIDE SEQUENCE</scope>
    <source>
        <strain evidence="1">MM415A00737</strain>
    </source>
</reference>
<proteinExistence type="predicted"/>
<protein>
    <submittedName>
        <fullName evidence="1">Uncharacterized protein</fullName>
    </submittedName>
</protein>
<accession>A0A6M3KEM9</accession>
<sequence length="112" mass="13080">MMKAEKFDAIVKARADQRIQERLKIFKDDVRKALEKLTGHSYAGYRSFGSSFWKVLIGDNWHKGWPKTLWTEEEVKVENELLATLNEMQKAFLALEKEDPENPDRCLPNPDV</sequence>
<name>A0A6M3KEM9_9ZZZZ</name>
<dbReference type="AlphaFoldDB" id="A0A6M3KEM9"/>
<evidence type="ECO:0000313" key="1">
    <source>
        <dbReference type="EMBL" id="QJA80386.1"/>
    </source>
</evidence>
<organism evidence="1">
    <name type="scientific">viral metagenome</name>
    <dbReference type="NCBI Taxonomy" id="1070528"/>
    <lineage>
        <taxon>unclassified sequences</taxon>
        <taxon>metagenomes</taxon>
        <taxon>organismal metagenomes</taxon>
    </lineage>
</organism>
<gene>
    <name evidence="1" type="ORF">MM415A00737_0024</name>
</gene>
<dbReference type="EMBL" id="MT142419">
    <property type="protein sequence ID" value="QJA80386.1"/>
    <property type="molecule type" value="Genomic_DNA"/>
</dbReference>